<evidence type="ECO:0000313" key="13">
    <source>
        <dbReference type="EMBL" id="MFD1881581.1"/>
    </source>
</evidence>
<dbReference type="Pfam" id="PF03459">
    <property type="entry name" value="TOBE"/>
    <property type="match status" value="1"/>
</dbReference>
<dbReference type="Pfam" id="PF00005">
    <property type="entry name" value="ABC_tran"/>
    <property type="match status" value="1"/>
</dbReference>
<dbReference type="SUPFAM" id="SSF50331">
    <property type="entry name" value="MOP-like"/>
    <property type="match status" value="1"/>
</dbReference>
<dbReference type="Gene3D" id="2.40.50.100">
    <property type="match status" value="1"/>
</dbReference>
<dbReference type="InterPro" id="IPR008995">
    <property type="entry name" value="Mo/tungstate-bd_C_term_dom"/>
</dbReference>
<feature type="domain" description="Mop" evidence="12">
    <location>
        <begin position="292"/>
        <end position="358"/>
    </location>
</feature>
<name>A0ABW4R690_9RHOB</name>
<comment type="caution">
    <text evidence="13">The sequence shown here is derived from an EMBL/GenBank/DDBJ whole genome shotgun (WGS) entry which is preliminary data.</text>
</comment>
<dbReference type="SUPFAM" id="SSF52540">
    <property type="entry name" value="P-loop containing nucleoside triphosphate hydrolases"/>
    <property type="match status" value="1"/>
</dbReference>
<evidence type="ECO:0000256" key="6">
    <source>
        <dbReference type="ARBA" id="ARBA00022840"/>
    </source>
</evidence>
<dbReference type="PROSITE" id="PS50893">
    <property type="entry name" value="ABC_TRANSPORTER_2"/>
    <property type="match status" value="1"/>
</dbReference>
<dbReference type="EMBL" id="JBHUEN010000020">
    <property type="protein sequence ID" value="MFD1881581.1"/>
    <property type="molecule type" value="Genomic_DNA"/>
</dbReference>
<dbReference type="PANTHER" id="PTHR43514:SF4">
    <property type="entry name" value="ABC TRANSPORTER I FAMILY MEMBER 10"/>
    <property type="match status" value="1"/>
</dbReference>
<dbReference type="InterPro" id="IPR050334">
    <property type="entry name" value="Molybdenum_import_ModC"/>
</dbReference>
<accession>A0ABW4R690</accession>
<keyword evidence="14" id="KW-1185">Reference proteome</keyword>
<evidence type="ECO:0000256" key="10">
    <source>
        <dbReference type="SAM" id="MobiDB-lite"/>
    </source>
</evidence>
<keyword evidence="8" id="KW-0472">Membrane</keyword>
<feature type="domain" description="ABC transporter" evidence="11">
    <location>
        <begin position="1"/>
        <end position="233"/>
    </location>
</feature>
<evidence type="ECO:0000256" key="7">
    <source>
        <dbReference type="ARBA" id="ARBA00022967"/>
    </source>
</evidence>
<dbReference type="GO" id="GO:0005524">
    <property type="term" value="F:ATP binding"/>
    <property type="evidence" value="ECO:0007669"/>
    <property type="project" value="UniProtKB-KW"/>
</dbReference>
<feature type="region of interest" description="Disordered" evidence="10">
    <location>
        <begin position="353"/>
        <end position="376"/>
    </location>
</feature>
<dbReference type="SMART" id="SM00382">
    <property type="entry name" value="AAA"/>
    <property type="match status" value="1"/>
</dbReference>
<keyword evidence="5" id="KW-0547">Nucleotide-binding</keyword>
<protein>
    <submittedName>
        <fullName evidence="13">Molybdenum ABC transporter ATP-binding protein</fullName>
    </submittedName>
</protein>
<keyword evidence="4" id="KW-0997">Cell inner membrane</keyword>
<keyword evidence="1" id="KW-0813">Transport</keyword>
<dbReference type="InterPro" id="IPR003439">
    <property type="entry name" value="ABC_transporter-like_ATP-bd"/>
</dbReference>
<evidence type="ECO:0000256" key="5">
    <source>
        <dbReference type="ARBA" id="ARBA00022741"/>
    </source>
</evidence>
<evidence type="ECO:0000256" key="9">
    <source>
        <dbReference type="PROSITE-ProRule" id="PRU01213"/>
    </source>
</evidence>
<keyword evidence="3 9" id="KW-0500">Molybdenum</keyword>
<sequence length="376" mass="39838">MTLEIGVRHAFPEFALDVEFQAPPGVTVLFGPSGSGKSTVVAAVAGLLRPDRARIAVDGTVLTDTDRGIRLPPHRRRIGVIFQDGRLFPHLSVRQNLQYGRWFARGRPGGARTDTVVDLLGIGHLLDRAPATLSGGERQRVAIGRALLSRPQLILADEPLSALDEARKQEIMPYFERLRDHAGVPILYVSHAPAEVARLATTVVALRDGKVAGIGTPSEVFSTPQFAALSPSTAGAVIEAEVSGHDDQDGLTRLSAGGIALYLPRIQAPPGARIRLRIAANEVMLARTAPEGISALNLLPGRVESLQEDVQGGVQVRLMTPAGAVLARITRRSARELQVAPGQPLTAIVKSLAPSRDDIGTAGPDLPNGPGAPEET</sequence>
<dbReference type="InterPro" id="IPR027417">
    <property type="entry name" value="P-loop_NTPase"/>
</dbReference>
<proteinExistence type="predicted"/>
<dbReference type="NCBIfam" id="TIGR02142">
    <property type="entry name" value="modC_ABC"/>
    <property type="match status" value="1"/>
</dbReference>
<dbReference type="InterPro" id="IPR005116">
    <property type="entry name" value="Transp-assoc_OB_typ1"/>
</dbReference>
<keyword evidence="7" id="KW-1278">Translocase</keyword>
<evidence type="ECO:0000259" key="11">
    <source>
        <dbReference type="PROSITE" id="PS50893"/>
    </source>
</evidence>
<reference evidence="14" key="1">
    <citation type="journal article" date="2019" name="Int. J. Syst. Evol. Microbiol.">
        <title>The Global Catalogue of Microorganisms (GCM) 10K type strain sequencing project: providing services to taxonomists for standard genome sequencing and annotation.</title>
        <authorList>
            <consortium name="The Broad Institute Genomics Platform"/>
            <consortium name="The Broad Institute Genome Sequencing Center for Infectious Disease"/>
            <person name="Wu L."/>
            <person name="Ma J."/>
        </authorList>
    </citation>
    <scope>NUCLEOTIDE SEQUENCE [LARGE SCALE GENOMIC DNA]</scope>
    <source>
        <strain evidence="14">CCUG 56029</strain>
    </source>
</reference>
<keyword evidence="6 13" id="KW-0067">ATP-binding</keyword>
<evidence type="ECO:0000256" key="1">
    <source>
        <dbReference type="ARBA" id="ARBA00022448"/>
    </source>
</evidence>
<dbReference type="InterPro" id="IPR011868">
    <property type="entry name" value="ModC_ABC_ATP-bd"/>
</dbReference>
<dbReference type="PROSITE" id="PS00211">
    <property type="entry name" value="ABC_TRANSPORTER_1"/>
    <property type="match status" value="1"/>
</dbReference>
<evidence type="ECO:0000259" key="12">
    <source>
        <dbReference type="PROSITE" id="PS51866"/>
    </source>
</evidence>
<evidence type="ECO:0000256" key="8">
    <source>
        <dbReference type="ARBA" id="ARBA00023136"/>
    </source>
</evidence>
<dbReference type="Gene3D" id="3.40.50.300">
    <property type="entry name" value="P-loop containing nucleotide triphosphate hydrolases"/>
    <property type="match status" value="1"/>
</dbReference>
<dbReference type="PROSITE" id="PS51866">
    <property type="entry name" value="MOP"/>
    <property type="match status" value="1"/>
</dbReference>
<organism evidence="13 14">
    <name type="scientific">Paracoccus pacificus</name>
    <dbReference type="NCBI Taxonomy" id="1463598"/>
    <lineage>
        <taxon>Bacteria</taxon>
        <taxon>Pseudomonadati</taxon>
        <taxon>Pseudomonadota</taxon>
        <taxon>Alphaproteobacteria</taxon>
        <taxon>Rhodobacterales</taxon>
        <taxon>Paracoccaceae</taxon>
        <taxon>Paracoccus</taxon>
    </lineage>
</organism>
<keyword evidence="2" id="KW-1003">Cell membrane</keyword>
<dbReference type="InterPro" id="IPR017871">
    <property type="entry name" value="ABC_transporter-like_CS"/>
</dbReference>
<dbReference type="RefSeq" id="WP_379141557.1">
    <property type="nucleotide sequence ID" value="NZ_JBHUEN010000020.1"/>
</dbReference>
<evidence type="ECO:0000313" key="14">
    <source>
        <dbReference type="Proteomes" id="UP001597213"/>
    </source>
</evidence>
<evidence type="ECO:0000256" key="3">
    <source>
        <dbReference type="ARBA" id="ARBA00022505"/>
    </source>
</evidence>
<dbReference type="InterPro" id="IPR003593">
    <property type="entry name" value="AAA+_ATPase"/>
</dbReference>
<evidence type="ECO:0000256" key="4">
    <source>
        <dbReference type="ARBA" id="ARBA00022519"/>
    </source>
</evidence>
<dbReference type="Proteomes" id="UP001597213">
    <property type="component" value="Unassembled WGS sequence"/>
</dbReference>
<evidence type="ECO:0000256" key="2">
    <source>
        <dbReference type="ARBA" id="ARBA00022475"/>
    </source>
</evidence>
<dbReference type="PANTHER" id="PTHR43514">
    <property type="entry name" value="ABC TRANSPORTER I FAMILY MEMBER 10"/>
    <property type="match status" value="1"/>
</dbReference>
<dbReference type="InterPro" id="IPR004606">
    <property type="entry name" value="Mop_domain"/>
</dbReference>
<gene>
    <name evidence="13" type="primary">modC</name>
    <name evidence="13" type="ORF">ACFSCT_07625</name>
</gene>